<dbReference type="InterPro" id="IPR018490">
    <property type="entry name" value="cNMP-bd_dom_sf"/>
</dbReference>
<dbReference type="Gene3D" id="1.10.10.10">
    <property type="entry name" value="Winged helix-like DNA-binding domain superfamily/Winged helix DNA-binding domain"/>
    <property type="match status" value="1"/>
</dbReference>
<keyword evidence="2" id="KW-0238">DNA-binding</keyword>
<sequence>MMTAAAERDPFAGAAPWADRLLMKLRQRDDIDAEEEAALRSIIEPPQAYPARRVIIEEGEPLERSALLVEGLLARFKDMRDGQQQISELHVAGDFADLHSFTLKRLDHGILTLTPCRIGWVGHDALIAMFERFPHLGRLLWFSTNLDAAIHRAWTVSLGRRDAVARLAHLLCELQVRLEIVGLADPTGYPLALTQNDLANCLGLTSVHVNRVLRELRERELVTFRGGHVTIADRAGLCDLAEFSADYLFLEKRPR</sequence>
<evidence type="ECO:0000256" key="3">
    <source>
        <dbReference type="ARBA" id="ARBA00023163"/>
    </source>
</evidence>
<evidence type="ECO:0000256" key="1">
    <source>
        <dbReference type="ARBA" id="ARBA00023015"/>
    </source>
</evidence>
<protein>
    <submittedName>
        <fullName evidence="5">cAMP-binding domain of CRP or a regulatory subunit of cAMP-dependent protein kinases</fullName>
    </submittedName>
</protein>
<dbReference type="SMART" id="SM00419">
    <property type="entry name" value="HTH_CRP"/>
    <property type="match status" value="1"/>
</dbReference>
<dbReference type="PROSITE" id="PS51063">
    <property type="entry name" value="HTH_CRP_2"/>
    <property type="match status" value="1"/>
</dbReference>
<organism evidence="5 6">
    <name type="scientific">Rhizorhabdus histidinilytica</name>
    <dbReference type="NCBI Taxonomy" id="439228"/>
    <lineage>
        <taxon>Bacteria</taxon>
        <taxon>Pseudomonadati</taxon>
        <taxon>Pseudomonadota</taxon>
        <taxon>Alphaproteobacteria</taxon>
        <taxon>Sphingomonadales</taxon>
        <taxon>Sphingomonadaceae</taxon>
        <taxon>Rhizorhabdus</taxon>
    </lineage>
</organism>
<dbReference type="Gene3D" id="2.60.120.10">
    <property type="entry name" value="Jelly Rolls"/>
    <property type="match status" value="1"/>
</dbReference>
<evidence type="ECO:0000313" key="6">
    <source>
        <dbReference type="Proteomes" id="UP000189818"/>
    </source>
</evidence>
<dbReference type="CDD" id="cd00038">
    <property type="entry name" value="CAP_ED"/>
    <property type="match status" value="1"/>
</dbReference>
<evidence type="ECO:0000313" key="5">
    <source>
        <dbReference type="EMBL" id="SKB46906.1"/>
    </source>
</evidence>
<dbReference type="AlphaFoldDB" id="A0A1T5BI32"/>
<gene>
    <name evidence="5" type="ORF">SAMN06295920_10336</name>
</gene>
<keyword evidence="5" id="KW-0808">Transferase</keyword>
<dbReference type="GO" id="GO:0016301">
    <property type="term" value="F:kinase activity"/>
    <property type="evidence" value="ECO:0007669"/>
    <property type="project" value="UniProtKB-KW"/>
</dbReference>
<dbReference type="InterPro" id="IPR012318">
    <property type="entry name" value="HTH_CRP"/>
</dbReference>
<dbReference type="SUPFAM" id="SSF46785">
    <property type="entry name" value="Winged helix' DNA-binding domain"/>
    <property type="match status" value="1"/>
</dbReference>
<dbReference type="STRING" id="439228.SAMN06295920_10336"/>
<keyword evidence="3" id="KW-0804">Transcription</keyword>
<evidence type="ECO:0000259" key="4">
    <source>
        <dbReference type="PROSITE" id="PS51063"/>
    </source>
</evidence>
<dbReference type="InterPro" id="IPR036390">
    <property type="entry name" value="WH_DNA-bd_sf"/>
</dbReference>
<evidence type="ECO:0000256" key="2">
    <source>
        <dbReference type="ARBA" id="ARBA00023125"/>
    </source>
</evidence>
<dbReference type="Pfam" id="PF13545">
    <property type="entry name" value="HTH_Crp_2"/>
    <property type="match status" value="1"/>
</dbReference>
<dbReference type="GO" id="GO:0006355">
    <property type="term" value="P:regulation of DNA-templated transcription"/>
    <property type="evidence" value="ECO:0007669"/>
    <property type="project" value="InterPro"/>
</dbReference>
<dbReference type="RefSeq" id="WP_235862618.1">
    <property type="nucleotide sequence ID" value="NZ_FUYM01000003.1"/>
</dbReference>
<proteinExistence type="predicted"/>
<keyword evidence="5" id="KW-0418">Kinase</keyword>
<dbReference type="Proteomes" id="UP000189818">
    <property type="component" value="Unassembled WGS sequence"/>
</dbReference>
<dbReference type="SUPFAM" id="SSF51206">
    <property type="entry name" value="cAMP-binding domain-like"/>
    <property type="match status" value="1"/>
</dbReference>
<feature type="domain" description="HTH crp-type" evidence="4">
    <location>
        <begin position="161"/>
        <end position="235"/>
    </location>
</feature>
<dbReference type="InterPro" id="IPR014710">
    <property type="entry name" value="RmlC-like_jellyroll"/>
</dbReference>
<keyword evidence="6" id="KW-1185">Reference proteome</keyword>
<dbReference type="GO" id="GO:0003677">
    <property type="term" value="F:DNA binding"/>
    <property type="evidence" value="ECO:0007669"/>
    <property type="project" value="UniProtKB-KW"/>
</dbReference>
<accession>A0A1T5BI32</accession>
<dbReference type="EMBL" id="FUYM01000003">
    <property type="protein sequence ID" value="SKB46906.1"/>
    <property type="molecule type" value="Genomic_DNA"/>
</dbReference>
<dbReference type="Pfam" id="PF00027">
    <property type="entry name" value="cNMP_binding"/>
    <property type="match status" value="1"/>
</dbReference>
<name>A0A1T5BI32_9SPHN</name>
<dbReference type="InterPro" id="IPR000595">
    <property type="entry name" value="cNMP-bd_dom"/>
</dbReference>
<dbReference type="InterPro" id="IPR036388">
    <property type="entry name" value="WH-like_DNA-bd_sf"/>
</dbReference>
<reference evidence="6" key="1">
    <citation type="submission" date="2017-02" db="EMBL/GenBank/DDBJ databases">
        <authorList>
            <person name="Varghese N."/>
            <person name="Submissions S."/>
        </authorList>
    </citation>
    <scope>NUCLEOTIDE SEQUENCE [LARGE SCALE GENOMIC DNA]</scope>
    <source>
        <strain evidence="6">UM2</strain>
    </source>
</reference>
<keyword evidence="1" id="KW-0805">Transcription regulation</keyword>